<proteinExistence type="inferred from homology"/>
<accession>A0A2V3IID9</accession>
<name>A0A2V3IID9_9FLOR</name>
<dbReference type="GO" id="GO:0006614">
    <property type="term" value="P:SRP-dependent cotranslational protein targeting to membrane"/>
    <property type="evidence" value="ECO:0007669"/>
    <property type="project" value="InterPro"/>
</dbReference>
<dbReference type="Proteomes" id="UP000247409">
    <property type="component" value="Unassembled WGS sequence"/>
</dbReference>
<evidence type="ECO:0000256" key="8">
    <source>
        <dbReference type="ARBA" id="ARBA00023274"/>
    </source>
</evidence>
<dbReference type="STRING" id="448386.A0A2V3IID9"/>
<comment type="caution">
    <text evidence="12">The sequence shown here is derived from an EMBL/GenBank/DDBJ whole genome shotgun (WGS) entry which is preliminary data.</text>
</comment>
<organism evidence="12 13">
    <name type="scientific">Gracilariopsis chorda</name>
    <dbReference type="NCBI Taxonomy" id="448386"/>
    <lineage>
        <taxon>Eukaryota</taxon>
        <taxon>Rhodophyta</taxon>
        <taxon>Florideophyceae</taxon>
        <taxon>Rhodymeniophycidae</taxon>
        <taxon>Gracilariales</taxon>
        <taxon>Gracilariaceae</taxon>
        <taxon>Gracilariopsis</taxon>
    </lineage>
</organism>
<sequence length="592" mass="65288">MVAVAAPEAPSLNGGALKISLAVLSDITAAQSSHGLKHADHLRYRRYCTRRLSRLRSATNTSNKHPGHHHRYHACPITVEKILSNERSLQIPLVLAEREWAFAMDVKREQAAGPSRTRRTILAKLSRAVHHAEHFAALCRQVADDSTVLEAEAYAKTMIAALALEREQWATALHAYESATKIYTGMAGMRAGTAAASLFEKRLEDVAQGIRFCKYNLARSSGQTDETLLQGLREDASASQDLLSDKIETALSEARKRAALSFGDVTWCGVTIPLRAERVREAVLMASEESKLFSQKSAGVDAYDKLFLKYNDAVKVVSDELAQFRSSSAAADDRIEELEHLIAYLTFSRLQHTISRNLLLVQSYKSKRSSKPEDFVRLFDNLIANMNDVLALKGVENDAQVAGDSESRRKLFRAHRCYHLAQCYQAAHMQKEAAALYDRVAVHAKALSGKYGEEAQAVVNESKGLKCRAVAEAYIRETELANRVKDMSISEKGAYVSTKRMIDHLDACESFAPSADSNRVICDMPPALEAIPCKPVLFDLAIDGIRFPGDVPRPEQADTQADKVVSDSSQGGLSSFSAMTSTRLGRWWSGKG</sequence>
<dbReference type="GO" id="GO:0005786">
    <property type="term" value="C:signal recognition particle, endoplasmic reticulum targeting"/>
    <property type="evidence" value="ECO:0007669"/>
    <property type="project" value="UniProtKB-KW"/>
</dbReference>
<dbReference type="GO" id="GO:0030942">
    <property type="term" value="F:endoplasmic reticulum signal peptide binding"/>
    <property type="evidence" value="ECO:0007669"/>
    <property type="project" value="InterPro"/>
</dbReference>
<evidence type="ECO:0000256" key="10">
    <source>
        <dbReference type="PIRNR" id="PIRNR038995"/>
    </source>
</evidence>
<keyword evidence="13" id="KW-1185">Reference proteome</keyword>
<dbReference type="InterPro" id="IPR038253">
    <property type="entry name" value="SRP68_N_sf"/>
</dbReference>
<gene>
    <name evidence="12" type="ORF">BWQ96_09356</name>
</gene>
<evidence type="ECO:0000256" key="9">
    <source>
        <dbReference type="ARBA" id="ARBA00029498"/>
    </source>
</evidence>
<feature type="region of interest" description="Disordered" evidence="11">
    <location>
        <begin position="551"/>
        <end position="573"/>
    </location>
</feature>
<comment type="subcellular location">
    <subcellularLocation>
        <location evidence="1 10">Cytoplasm</location>
    </subcellularLocation>
    <subcellularLocation>
        <location evidence="2">Nucleus</location>
        <location evidence="2">Nucleolus</location>
    </subcellularLocation>
</comment>
<keyword evidence="4 10" id="KW-0963">Cytoplasm</keyword>
<evidence type="ECO:0000256" key="7">
    <source>
        <dbReference type="ARBA" id="ARBA00023242"/>
    </source>
</evidence>
<keyword evidence="8 10" id="KW-0687">Ribonucleoprotein</keyword>
<evidence type="ECO:0000313" key="13">
    <source>
        <dbReference type="Proteomes" id="UP000247409"/>
    </source>
</evidence>
<evidence type="ECO:0000313" key="12">
    <source>
        <dbReference type="EMBL" id="PXF40910.1"/>
    </source>
</evidence>
<keyword evidence="7" id="KW-0539">Nucleus</keyword>
<evidence type="ECO:0000256" key="2">
    <source>
        <dbReference type="ARBA" id="ARBA00004604"/>
    </source>
</evidence>
<comment type="function">
    <text evidence="10">Component of the signal recognition particle (SRP) complex, a ribonucleoprotein complex that mediates the cotranslational targeting of secretory and membrane proteins to the endoplasmic reticulum (ER). The SRP complex interacts with the signal sequence in nascent secretory and membrane proteins and directs them to the membrane of the ER.</text>
</comment>
<dbReference type="EMBL" id="NBIV01000251">
    <property type="protein sequence ID" value="PXF40910.1"/>
    <property type="molecule type" value="Genomic_DNA"/>
</dbReference>
<evidence type="ECO:0000256" key="4">
    <source>
        <dbReference type="ARBA" id="ARBA00022490"/>
    </source>
</evidence>
<keyword evidence="6 10" id="KW-0733">Signal recognition particle</keyword>
<dbReference type="InterPro" id="IPR026258">
    <property type="entry name" value="SRP68"/>
</dbReference>
<dbReference type="PANTHER" id="PTHR12860:SF0">
    <property type="entry name" value="SIGNAL RECOGNITION PARTICLE SUBUNIT SRP68"/>
    <property type="match status" value="1"/>
</dbReference>
<protein>
    <recommendedName>
        <fullName evidence="9 10">Signal recognition particle subunit SRP68</fullName>
        <shortName evidence="10">SRP68</shortName>
    </recommendedName>
</protein>
<evidence type="ECO:0000256" key="5">
    <source>
        <dbReference type="ARBA" id="ARBA00022884"/>
    </source>
</evidence>
<dbReference type="PANTHER" id="PTHR12860">
    <property type="entry name" value="SIGNAL RECOGNITION PARTICLE 68 KDA PROTEIN"/>
    <property type="match status" value="1"/>
</dbReference>
<dbReference type="PIRSF" id="PIRSF038995">
    <property type="entry name" value="SRP68"/>
    <property type="match status" value="1"/>
</dbReference>
<evidence type="ECO:0000256" key="1">
    <source>
        <dbReference type="ARBA" id="ARBA00004496"/>
    </source>
</evidence>
<comment type="similarity">
    <text evidence="3 10">Belongs to the SRP68 family.</text>
</comment>
<dbReference type="AlphaFoldDB" id="A0A2V3IID9"/>
<reference evidence="12 13" key="1">
    <citation type="journal article" date="2018" name="Mol. Biol. Evol.">
        <title>Analysis of the draft genome of the red seaweed Gracilariopsis chorda provides insights into genome size evolution in Rhodophyta.</title>
        <authorList>
            <person name="Lee J."/>
            <person name="Yang E.C."/>
            <person name="Graf L."/>
            <person name="Yang J.H."/>
            <person name="Qiu H."/>
            <person name="Zel Zion U."/>
            <person name="Chan C.X."/>
            <person name="Stephens T.G."/>
            <person name="Weber A.P.M."/>
            <person name="Boo G.H."/>
            <person name="Boo S.M."/>
            <person name="Kim K.M."/>
            <person name="Shin Y."/>
            <person name="Jung M."/>
            <person name="Lee S.J."/>
            <person name="Yim H.S."/>
            <person name="Lee J.H."/>
            <person name="Bhattacharya D."/>
            <person name="Yoon H.S."/>
        </authorList>
    </citation>
    <scope>NUCLEOTIDE SEQUENCE [LARGE SCALE GENOMIC DNA]</scope>
    <source>
        <strain evidence="12 13">SKKU-2015</strain>
        <tissue evidence="12">Whole body</tissue>
    </source>
</reference>
<dbReference type="Gene3D" id="1.10.3450.40">
    <property type="entry name" value="Signal recognition particle, SRP68 subunit, RNA-binding domain"/>
    <property type="match status" value="1"/>
</dbReference>
<dbReference type="OrthoDB" id="10255118at2759"/>
<dbReference type="GO" id="GO:0008312">
    <property type="term" value="F:7S RNA binding"/>
    <property type="evidence" value="ECO:0007669"/>
    <property type="project" value="InterPro"/>
</dbReference>
<keyword evidence="5 10" id="KW-0694">RNA-binding</keyword>
<dbReference type="GO" id="GO:0005047">
    <property type="term" value="F:signal recognition particle binding"/>
    <property type="evidence" value="ECO:0007669"/>
    <property type="project" value="InterPro"/>
</dbReference>
<evidence type="ECO:0000256" key="3">
    <source>
        <dbReference type="ARBA" id="ARBA00009352"/>
    </source>
</evidence>
<feature type="compositionally biased region" description="Basic and acidic residues" evidence="11">
    <location>
        <begin position="552"/>
        <end position="565"/>
    </location>
</feature>
<evidence type="ECO:0000256" key="6">
    <source>
        <dbReference type="ARBA" id="ARBA00023135"/>
    </source>
</evidence>
<dbReference type="CDD" id="cd15481">
    <property type="entry name" value="SRP68-RBD"/>
    <property type="match status" value="1"/>
</dbReference>
<dbReference type="GO" id="GO:0005730">
    <property type="term" value="C:nucleolus"/>
    <property type="evidence" value="ECO:0007669"/>
    <property type="project" value="UniProtKB-SubCell"/>
</dbReference>
<evidence type="ECO:0000256" key="11">
    <source>
        <dbReference type="SAM" id="MobiDB-lite"/>
    </source>
</evidence>
<dbReference type="Pfam" id="PF16969">
    <property type="entry name" value="SRP68"/>
    <property type="match status" value="1"/>
</dbReference>
<dbReference type="InterPro" id="IPR034652">
    <property type="entry name" value="SRP68-RBD"/>
</dbReference>